<dbReference type="AlphaFoldDB" id="A0A8S4A690"/>
<comment type="caution">
    <text evidence="8">The sequence shown here is derived from an EMBL/GenBank/DDBJ whole genome shotgun (WGS) entry which is preliminary data.</text>
</comment>
<gene>
    <name evidence="8" type="ORF">CUNI_LOCUS19439</name>
</gene>
<proteinExistence type="inferred from homology"/>
<evidence type="ECO:0000256" key="5">
    <source>
        <dbReference type="ARBA" id="ARBA00023266"/>
    </source>
</evidence>
<evidence type="ECO:0000256" key="1">
    <source>
        <dbReference type="ARBA" id="ARBA00005177"/>
    </source>
</evidence>
<feature type="compositionally biased region" description="Low complexity" evidence="7">
    <location>
        <begin position="10"/>
        <end position="19"/>
    </location>
</feature>
<accession>A0A8S4A690</accession>
<dbReference type="EMBL" id="CAJHNH020006557">
    <property type="protein sequence ID" value="CAG5133881.1"/>
    <property type="molecule type" value="Genomic_DNA"/>
</dbReference>
<evidence type="ECO:0000256" key="3">
    <source>
        <dbReference type="ARBA" id="ARBA00012510"/>
    </source>
</evidence>
<dbReference type="EC" id="1.8.3.4" evidence="3"/>
<dbReference type="GO" id="GO:0018549">
    <property type="term" value="F:methanethiol oxidase activity"/>
    <property type="evidence" value="ECO:0007669"/>
    <property type="project" value="UniProtKB-EC"/>
</dbReference>
<reference evidence="8" key="1">
    <citation type="submission" date="2021-04" db="EMBL/GenBank/DDBJ databases">
        <authorList>
            <consortium name="Molecular Ecology Group"/>
        </authorList>
    </citation>
    <scope>NUCLEOTIDE SEQUENCE</scope>
</reference>
<keyword evidence="5" id="KW-0711">Selenium</keyword>
<name>A0A8S4A690_9EUPU</name>
<organism evidence="8 9">
    <name type="scientific">Candidula unifasciata</name>
    <dbReference type="NCBI Taxonomy" id="100452"/>
    <lineage>
        <taxon>Eukaryota</taxon>
        <taxon>Metazoa</taxon>
        <taxon>Spiralia</taxon>
        <taxon>Lophotrochozoa</taxon>
        <taxon>Mollusca</taxon>
        <taxon>Gastropoda</taxon>
        <taxon>Heterobranchia</taxon>
        <taxon>Euthyneura</taxon>
        <taxon>Panpulmonata</taxon>
        <taxon>Eupulmonata</taxon>
        <taxon>Stylommatophora</taxon>
        <taxon>Helicina</taxon>
        <taxon>Helicoidea</taxon>
        <taxon>Geomitridae</taxon>
        <taxon>Candidula</taxon>
    </lineage>
</organism>
<evidence type="ECO:0000256" key="2">
    <source>
        <dbReference type="ARBA" id="ARBA00005606"/>
    </source>
</evidence>
<evidence type="ECO:0000256" key="6">
    <source>
        <dbReference type="ARBA" id="ARBA00047539"/>
    </source>
</evidence>
<feature type="region of interest" description="Disordered" evidence="7">
    <location>
        <begin position="1"/>
        <end position="28"/>
    </location>
</feature>
<protein>
    <recommendedName>
        <fullName evidence="4">Methanethiol oxidase</fullName>
        <ecNumber evidence="3">1.8.3.4</ecNumber>
    </recommendedName>
</protein>
<dbReference type="OrthoDB" id="10252446at2759"/>
<keyword evidence="9" id="KW-1185">Reference proteome</keyword>
<evidence type="ECO:0000256" key="4">
    <source>
        <dbReference type="ARBA" id="ARBA00015601"/>
    </source>
</evidence>
<comment type="catalytic activity">
    <reaction evidence="6">
        <text>methanethiol + O2 + H2O = hydrogen sulfide + formaldehyde + H2O2 + H(+)</text>
        <dbReference type="Rhea" id="RHEA:11812"/>
        <dbReference type="ChEBI" id="CHEBI:15377"/>
        <dbReference type="ChEBI" id="CHEBI:15378"/>
        <dbReference type="ChEBI" id="CHEBI:15379"/>
        <dbReference type="ChEBI" id="CHEBI:16007"/>
        <dbReference type="ChEBI" id="CHEBI:16240"/>
        <dbReference type="ChEBI" id="CHEBI:16842"/>
        <dbReference type="ChEBI" id="CHEBI:29919"/>
        <dbReference type="EC" id="1.8.3.4"/>
    </reaction>
</comment>
<dbReference type="SUPFAM" id="SSF75011">
    <property type="entry name" value="3-carboxy-cis,cis-mucoante lactonizing enzyme"/>
    <property type="match status" value="1"/>
</dbReference>
<dbReference type="GO" id="GO:0008430">
    <property type="term" value="F:selenium binding"/>
    <property type="evidence" value="ECO:0007669"/>
    <property type="project" value="InterPro"/>
</dbReference>
<dbReference type="InterPro" id="IPR008826">
    <property type="entry name" value="Se-bd"/>
</dbReference>
<dbReference type="Gene3D" id="2.130.10.10">
    <property type="entry name" value="YVTN repeat-like/Quinoprotein amine dehydrogenase"/>
    <property type="match status" value="1"/>
</dbReference>
<dbReference type="Pfam" id="PF05694">
    <property type="entry name" value="SBP56"/>
    <property type="match status" value="1"/>
</dbReference>
<evidence type="ECO:0000313" key="8">
    <source>
        <dbReference type="EMBL" id="CAG5133881.1"/>
    </source>
</evidence>
<sequence length="431" mass="48568">MATPDKSKKSSSGSKCCKGPGYASPKEAMKKGPREKILYMPCIVPQEQKKLKADYLATIDVDPDSQTYCKVIHRLVMPFLEDELHHSGWNACSSCHDDPTKARNKLILPALNSDRIYVIDVGADPKQPRIHKIIEPDDVHSKTGLGAPHTSHCLASGEVMISCIGDAQGNSSKSGFILLDGENFDILENWEKSHISIGYDYWYQPRYNVMISTEWGPPRVWRSGFNIQHVAEGMYGHSLHIWDWSTHKEIQTIDLGTEGAIPLEIRFLHDPDESTGYVGCTLSSAIFRFFRTAKGDWEAEKVIQVPPKKVEGWAMPDMPGLITDIVVSLDDKFLYFSNWIHGDIRQYNITDRSQPRLVGQVFLGGSVPLDGSVKVIHDEELKCQPKPVFVKGKRLEGGPQMIQLSLDGKRLYVTNSLYSVWDQQFYPEMSK</sequence>
<comment type="similarity">
    <text evidence="2">Belongs to the selenium-binding protein family.</text>
</comment>
<dbReference type="PANTHER" id="PTHR23300:SF0">
    <property type="entry name" value="METHANETHIOL OXIDASE"/>
    <property type="match status" value="1"/>
</dbReference>
<evidence type="ECO:0000313" key="9">
    <source>
        <dbReference type="Proteomes" id="UP000678393"/>
    </source>
</evidence>
<comment type="pathway">
    <text evidence="1">Organosulfur degradation.</text>
</comment>
<dbReference type="InterPro" id="IPR015943">
    <property type="entry name" value="WD40/YVTN_repeat-like_dom_sf"/>
</dbReference>
<evidence type="ECO:0000256" key="7">
    <source>
        <dbReference type="SAM" id="MobiDB-lite"/>
    </source>
</evidence>
<dbReference type="PANTHER" id="PTHR23300">
    <property type="entry name" value="METHANETHIOL OXIDASE"/>
    <property type="match status" value="1"/>
</dbReference>
<dbReference type="Proteomes" id="UP000678393">
    <property type="component" value="Unassembled WGS sequence"/>
</dbReference>